<gene>
    <name evidence="1" type="ORF">HW555_010818</name>
</gene>
<protein>
    <submittedName>
        <fullName evidence="1">Uncharacterized protein</fullName>
    </submittedName>
</protein>
<dbReference type="AlphaFoldDB" id="A0A835L592"/>
<reference evidence="1" key="1">
    <citation type="submission" date="2020-08" db="EMBL/GenBank/DDBJ databases">
        <title>Spodoptera exigua strain:BAW_Kor-Di-RS1 Genome sequencing and assembly.</title>
        <authorList>
            <person name="Kim J."/>
            <person name="Nam H.Y."/>
            <person name="Kwon M."/>
            <person name="Choi J.H."/>
            <person name="Cho S.R."/>
            <person name="Kim G.-H."/>
        </authorList>
    </citation>
    <scope>NUCLEOTIDE SEQUENCE</scope>
    <source>
        <strain evidence="1">BAW_Kor-Di-RS1</strain>
        <tissue evidence="1">Whole-body</tissue>
    </source>
</reference>
<proteinExistence type="predicted"/>
<evidence type="ECO:0000313" key="2">
    <source>
        <dbReference type="Proteomes" id="UP000648187"/>
    </source>
</evidence>
<dbReference type="EMBL" id="JACKWZ010000287">
    <property type="protein sequence ID" value="KAF9409958.1"/>
    <property type="molecule type" value="Genomic_DNA"/>
</dbReference>
<evidence type="ECO:0000313" key="1">
    <source>
        <dbReference type="EMBL" id="KAF9409958.1"/>
    </source>
</evidence>
<comment type="caution">
    <text evidence="1">The sequence shown here is derived from an EMBL/GenBank/DDBJ whole genome shotgun (WGS) entry which is preliminary data.</text>
</comment>
<name>A0A835L592_SPOEX</name>
<accession>A0A835L592</accession>
<organism evidence="1 2">
    <name type="scientific">Spodoptera exigua</name>
    <name type="common">Beet armyworm</name>
    <name type="synonym">Noctua fulgens</name>
    <dbReference type="NCBI Taxonomy" id="7107"/>
    <lineage>
        <taxon>Eukaryota</taxon>
        <taxon>Metazoa</taxon>
        <taxon>Ecdysozoa</taxon>
        <taxon>Arthropoda</taxon>
        <taxon>Hexapoda</taxon>
        <taxon>Insecta</taxon>
        <taxon>Pterygota</taxon>
        <taxon>Neoptera</taxon>
        <taxon>Endopterygota</taxon>
        <taxon>Lepidoptera</taxon>
        <taxon>Glossata</taxon>
        <taxon>Ditrysia</taxon>
        <taxon>Noctuoidea</taxon>
        <taxon>Noctuidae</taxon>
        <taxon>Amphipyrinae</taxon>
        <taxon>Spodoptera</taxon>
    </lineage>
</organism>
<sequence>MDSVTLSVNLKDREKERFSPSRWVSNKAMDVWYGNKSMVDIFSSELANLIEKIATRPGRSPDARFPHYLKLIVNSSEDQYENEVPKKQIIQPIPQQIQEGVQIISRVDINFINGDNETVHTIQLKPQADKKYEYLKALAKKKIKY</sequence>
<dbReference type="Proteomes" id="UP000648187">
    <property type="component" value="Unassembled WGS sequence"/>
</dbReference>
<keyword evidence="2" id="KW-1185">Reference proteome</keyword>